<reference evidence="5" key="1">
    <citation type="submission" date="2024-03" db="EMBL/GenBank/DDBJ databases">
        <title>Epithelial relay of microbial signals coordinates intestinal macrophage supported barrier repair.</title>
        <authorList>
            <person name="Tsai M.T."/>
        </authorList>
    </citation>
    <scope>NUCLEOTIDE SEQUENCE</scope>
    <source>
        <strain evidence="5">MS 21-1</strain>
    </source>
</reference>
<organism evidence="5 6">
    <name type="scientific">Escherichia coli</name>
    <dbReference type="NCBI Taxonomy" id="562"/>
    <lineage>
        <taxon>Bacteria</taxon>
        <taxon>Pseudomonadati</taxon>
        <taxon>Pseudomonadota</taxon>
        <taxon>Gammaproteobacteria</taxon>
        <taxon>Enterobacterales</taxon>
        <taxon>Enterobacteriaceae</taxon>
        <taxon>Escherichia</taxon>
    </lineage>
</organism>
<keyword evidence="3" id="KW-0270">Exopolysaccharide synthesis</keyword>
<comment type="similarity">
    <text evidence="1">Belongs to the stealth family.</text>
</comment>
<feature type="domain" description="Stealth protein CR2 conserved region 2" evidence="4">
    <location>
        <begin position="98"/>
        <end position="200"/>
    </location>
</feature>
<evidence type="ECO:0000256" key="1">
    <source>
        <dbReference type="ARBA" id="ARBA00007583"/>
    </source>
</evidence>
<dbReference type="EMBL" id="CP146670">
    <property type="protein sequence ID" value="WWX72250.1"/>
    <property type="molecule type" value="Genomic_DNA"/>
</dbReference>
<dbReference type="RefSeq" id="WP_001095746.1">
    <property type="nucleotide sequence ID" value="NZ_CP146670.1"/>
</dbReference>
<dbReference type="InterPro" id="IPR047141">
    <property type="entry name" value="Stealth"/>
</dbReference>
<evidence type="ECO:0000259" key="4">
    <source>
        <dbReference type="Pfam" id="PF11380"/>
    </source>
</evidence>
<dbReference type="PANTHER" id="PTHR24045">
    <property type="match status" value="1"/>
</dbReference>
<dbReference type="Proteomes" id="UP001383096">
    <property type="component" value="Chromosome"/>
</dbReference>
<name>A0AAX4LDZ0_ECOLX</name>
<accession>A0AAX4LDZ0</accession>
<sequence length="363" mass="43010">MNTNYNKFKKLIKNPGLFFRDYLLKKHPLYYNELQCALQEEQIIIENDLSLERQIPSELPIDVVYTWVNHNDNIWKNKYLSYKKNDYSYGQNATDLSRFSNNNELYFSLKSIKKFIPWVRKIYIITDNQTPEWIDLYSNVTIIDHRDIIPKEYLPTFNSHVIEAYLHKIKDLSEYFLYFNDDVFVSREIPKSHFFKSNGISSLFITKKSINAMRDKGINTPTLHACLNSRKLLYDEFYIEIDTPLVHSYIPLKKSLYNEVFNKFHAEISAFSENKFRTNHDLNMATFLVPWYSYLKGYSAPYKDICYYFNIRSATAQQIYKQLKQSNIMPHSICANDISQKGCSNINMQNEELNKTLSKIFGG</sequence>
<dbReference type="InterPro" id="IPR021520">
    <property type="entry name" value="Stealth_CR2"/>
</dbReference>
<proteinExistence type="inferred from homology"/>
<evidence type="ECO:0000256" key="3">
    <source>
        <dbReference type="ARBA" id="ARBA00023169"/>
    </source>
</evidence>
<evidence type="ECO:0000256" key="2">
    <source>
        <dbReference type="ARBA" id="ARBA00022679"/>
    </source>
</evidence>
<dbReference type="GO" id="GO:0000271">
    <property type="term" value="P:polysaccharide biosynthetic process"/>
    <property type="evidence" value="ECO:0007669"/>
    <property type="project" value="UniProtKB-KW"/>
</dbReference>
<dbReference type="AlphaFoldDB" id="A0AAX4LDZ0"/>
<gene>
    <name evidence="5" type="ORF">V9Z47_04025</name>
</gene>
<dbReference type="GO" id="GO:0016772">
    <property type="term" value="F:transferase activity, transferring phosphorus-containing groups"/>
    <property type="evidence" value="ECO:0007669"/>
    <property type="project" value="InterPro"/>
</dbReference>
<dbReference type="Pfam" id="PF11380">
    <property type="entry name" value="Stealth_CR2"/>
    <property type="match status" value="1"/>
</dbReference>
<evidence type="ECO:0000313" key="6">
    <source>
        <dbReference type="Proteomes" id="UP001383096"/>
    </source>
</evidence>
<keyword evidence="2" id="KW-0808">Transferase</keyword>
<evidence type="ECO:0000313" key="5">
    <source>
        <dbReference type="EMBL" id="WWX72250.1"/>
    </source>
</evidence>
<dbReference type="PANTHER" id="PTHR24045:SF0">
    <property type="entry name" value="N-ACETYLGLUCOSAMINE-1-PHOSPHOTRANSFERASE SUBUNITS ALPHA_BETA"/>
    <property type="match status" value="1"/>
</dbReference>
<protein>
    <submittedName>
        <fullName evidence="5">Stealth CR1 domain-containing protein</fullName>
    </submittedName>
</protein>